<evidence type="ECO:0000256" key="8">
    <source>
        <dbReference type="SAM" id="Coils"/>
    </source>
</evidence>
<evidence type="ECO:0000256" key="7">
    <source>
        <dbReference type="PROSITE-ProRule" id="PRU00284"/>
    </source>
</evidence>
<name>A0A0A0SHK9_9VIBR</name>
<evidence type="ECO:0000256" key="2">
    <source>
        <dbReference type="ARBA" id="ARBA00022692"/>
    </source>
</evidence>
<dbReference type="Pfam" id="PF00015">
    <property type="entry name" value="MCPsignal"/>
    <property type="match status" value="1"/>
</dbReference>
<keyword evidence="3 9" id="KW-1133">Transmembrane helix</keyword>
<dbReference type="InterPro" id="IPR004089">
    <property type="entry name" value="MCPsignal_dom"/>
</dbReference>
<feature type="coiled-coil region" evidence="8">
    <location>
        <begin position="197"/>
        <end position="224"/>
    </location>
</feature>
<dbReference type="GO" id="GO:0006935">
    <property type="term" value="P:chemotaxis"/>
    <property type="evidence" value="ECO:0007669"/>
    <property type="project" value="UniProtKB-ARBA"/>
</dbReference>
<dbReference type="SUPFAM" id="SSF58104">
    <property type="entry name" value="Methyl-accepting chemotaxis protein (MCP) signaling domain"/>
    <property type="match status" value="1"/>
</dbReference>
<dbReference type="GO" id="GO:0007165">
    <property type="term" value="P:signal transduction"/>
    <property type="evidence" value="ECO:0007669"/>
    <property type="project" value="UniProtKB-KW"/>
</dbReference>
<dbReference type="FunFam" id="1.10.287.950:FF:000001">
    <property type="entry name" value="Methyl-accepting chemotaxis sensory transducer"/>
    <property type="match status" value="1"/>
</dbReference>
<dbReference type="EMBL" id="CP009354">
    <property type="protein sequence ID" value="AIW14447.1"/>
    <property type="molecule type" value="Genomic_DNA"/>
</dbReference>
<dbReference type="CDD" id="cd11386">
    <property type="entry name" value="MCP_signal"/>
    <property type="match status" value="1"/>
</dbReference>
<gene>
    <name evidence="12" type="ORF">IX91_09565</name>
</gene>
<protein>
    <submittedName>
        <fullName evidence="12">Chemotaxis protein</fullName>
    </submittedName>
</protein>
<evidence type="ECO:0000313" key="12">
    <source>
        <dbReference type="EMBL" id="AIW14447.1"/>
    </source>
</evidence>
<dbReference type="SMART" id="SM00304">
    <property type="entry name" value="HAMP"/>
    <property type="match status" value="2"/>
</dbReference>
<dbReference type="PROSITE" id="PS50885">
    <property type="entry name" value="HAMP"/>
    <property type="match status" value="1"/>
</dbReference>
<dbReference type="PROSITE" id="PS50111">
    <property type="entry name" value="CHEMOTAXIS_TRANSDUC_2"/>
    <property type="match status" value="1"/>
</dbReference>
<dbReference type="GeneID" id="23444967"/>
<evidence type="ECO:0000256" key="6">
    <source>
        <dbReference type="ARBA" id="ARBA00029447"/>
    </source>
</evidence>
<evidence type="ECO:0000259" key="10">
    <source>
        <dbReference type="PROSITE" id="PS50111"/>
    </source>
</evidence>
<evidence type="ECO:0000313" key="13">
    <source>
        <dbReference type="Proteomes" id="UP000030071"/>
    </source>
</evidence>
<comment type="similarity">
    <text evidence="6">Belongs to the methyl-accepting chemotaxis (MCP) protein family.</text>
</comment>
<reference evidence="12 13" key="1">
    <citation type="submission" date="2014-08" db="EMBL/GenBank/DDBJ databases">
        <title>First Complete Genome Sequence of the Shellfish Pathogen Vibrio tubiashii.</title>
        <authorList>
            <person name="Richards G.P."/>
            <person name="Needleman D.S."/>
            <person name="Watson M.A."/>
            <person name="Bono J.L."/>
        </authorList>
    </citation>
    <scope>NUCLEOTIDE SEQUENCE [LARGE SCALE GENOMIC DNA]</scope>
    <source>
        <strain evidence="12 13">ATCC 19109</strain>
    </source>
</reference>
<feature type="transmembrane region" description="Helical" evidence="9">
    <location>
        <begin position="272"/>
        <end position="292"/>
    </location>
</feature>
<sequence length="626" mass="67658">MDMLALSQKQKVMLFLVVLALGFVALAGFTSSRLTQMSDQYHLSSDISTGSMSIYQTQSKILTLSSNLDNLSGSQVSTATQEISAIVAAVNKDAEFLSKLELTQQADKLTRNVNDFESAANPWLNLKQELGFTIDEGKLGELKQLADTIEKKIEETGMVTLNSDFQAMVKSQQNYLLQPNEENLKLFNRAMGSFESMSNVYAMLELYEKEIEQYKSTFVRVSELSQQLGSVEQQLLTSKAQLTQLIASITDELGSISQQYQSSAENTSEQTLWSVLVACVLLAVFTVAIFVMQSTSLAKSLARTRQVLHGVSSGDLSQRMALTKNPNDEFNQLASSINESCENLGGLVRGVQDSSQALSGNAAELNQGLDMLAHHQSEVLGQTQLLASATEEVSVTTQEVSNSLEFVSEISRSSTDAAEEGAKVIGAAIGSLEEVGTILTSAAGHIQLLEEASSKVDSVMEIINGIAEQTNLLALNAAIEAARAGEQGRGFAVVADEVRSLAVRTVDAVTEISGTIDTMKKESAEVIQYIGQSESSMATGRARGQEAMDALKLITEKADEASHQTEVIFSSIKELATTSQSMADNMTQISSAMKELEQNNEQLRSVSGVVEERSGSLNQDCQKFTI</sequence>
<dbReference type="HOGENOM" id="CLU_000445_107_27_6"/>
<feature type="domain" description="Methyl-accepting transducer" evidence="10">
    <location>
        <begin position="354"/>
        <end position="597"/>
    </location>
</feature>
<evidence type="ECO:0000256" key="9">
    <source>
        <dbReference type="SAM" id="Phobius"/>
    </source>
</evidence>
<keyword evidence="8" id="KW-0175">Coiled coil</keyword>
<feature type="domain" description="HAMP" evidence="11">
    <location>
        <begin position="295"/>
        <end position="349"/>
    </location>
</feature>
<evidence type="ECO:0000256" key="1">
    <source>
        <dbReference type="ARBA" id="ARBA00004141"/>
    </source>
</evidence>
<dbReference type="CDD" id="cd06225">
    <property type="entry name" value="HAMP"/>
    <property type="match status" value="1"/>
</dbReference>
<dbReference type="Gene3D" id="1.10.287.950">
    <property type="entry name" value="Methyl-accepting chemotaxis protein"/>
    <property type="match status" value="1"/>
</dbReference>
<dbReference type="eggNOG" id="COG0840">
    <property type="taxonomic scope" value="Bacteria"/>
</dbReference>
<dbReference type="Pfam" id="PF00672">
    <property type="entry name" value="HAMP"/>
    <property type="match status" value="1"/>
</dbReference>
<dbReference type="KEGG" id="vtu:IX91_09565"/>
<dbReference type="InterPro" id="IPR003660">
    <property type="entry name" value="HAMP_dom"/>
</dbReference>
<dbReference type="SMART" id="SM00283">
    <property type="entry name" value="MA"/>
    <property type="match status" value="1"/>
</dbReference>
<proteinExistence type="inferred from homology"/>
<dbReference type="STRING" id="1051646.IX91_09565"/>
<keyword evidence="2 9" id="KW-0812">Transmembrane</keyword>
<dbReference type="RefSeq" id="WP_004749310.1">
    <property type="nucleotide sequence ID" value="NZ_CP009354.1"/>
</dbReference>
<evidence type="ECO:0000256" key="4">
    <source>
        <dbReference type="ARBA" id="ARBA00023136"/>
    </source>
</evidence>
<organism evidence="12 13">
    <name type="scientific">Vibrio tubiashii ATCC 19109</name>
    <dbReference type="NCBI Taxonomy" id="1051646"/>
    <lineage>
        <taxon>Bacteria</taxon>
        <taxon>Pseudomonadati</taxon>
        <taxon>Pseudomonadota</taxon>
        <taxon>Gammaproteobacteria</taxon>
        <taxon>Vibrionales</taxon>
        <taxon>Vibrionaceae</taxon>
        <taxon>Vibrio</taxon>
        <taxon>Vibrio oreintalis group</taxon>
    </lineage>
</organism>
<dbReference type="PANTHER" id="PTHR32089">
    <property type="entry name" value="METHYL-ACCEPTING CHEMOTAXIS PROTEIN MCPB"/>
    <property type="match status" value="1"/>
</dbReference>
<accession>A0A0A0SHK9</accession>
<dbReference type="GO" id="GO:0016020">
    <property type="term" value="C:membrane"/>
    <property type="evidence" value="ECO:0007669"/>
    <property type="project" value="UniProtKB-SubCell"/>
</dbReference>
<dbReference type="AlphaFoldDB" id="A0A0A0SHK9"/>
<evidence type="ECO:0000256" key="5">
    <source>
        <dbReference type="ARBA" id="ARBA00023224"/>
    </source>
</evidence>
<evidence type="ECO:0000259" key="11">
    <source>
        <dbReference type="PROSITE" id="PS50885"/>
    </source>
</evidence>
<keyword evidence="5 7" id="KW-0807">Transducer</keyword>
<keyword evidence="4 9" id="KW-0472">Membrane</keyword>
<dbReference type="Proteomes" id="UP000030071">
    <property type="component" value="Chromosome 1"/>
</dbReference>
<dbReference type="PATRIC" id="fig|1051646.9.peg.1901"/>
<dbReference type="PANTHER" id="PTHR32089:SF119">
    <property type="entry name" value="METHYL-ACCEPTING CHEMOTAXIS PROTEIN CTPL"/>
    <property type="match status" value="1"/>
</dbReference>
<evidence type="ECO:0000256" key="3">
    <source>
        <dbReference type="ARBA" id="ARBA00022989"/>
    </source>
</evidence>
<feature type="coiled-coil region" evidence="8">
    <location>
        <begin position="586"/>
        <end position="613"/>
    </location>
</feature>
<comment type="subcellular location">
    <subcellularLocation>
        <location evidence="1">Membrane</location>
        <topology evidence="1">Multi-pass membrane protein</topology>
    </subcellularLocation>
</comment>